<protein>
    <submittedName>
        <fullName evidence="2">Bacteriophage P22 tailspike, N-terminal</fullName>
    </submittedName>
</protein>
<dbReference type="InterPro" id="IPR009093">
    <property type="entry name" value="P22_tailspike_N"/>
</dbReference>
<feature type="domain" description="Bacteriophage P22 tailspike N-terminal" evidence="1">
    <location>
        <begin position="3"/>
        <end position="90"/>
    </location>
</feature>
<evidence type="ECO:0000313" key="2">
    <source>
        <dbReference type="EMBL" id="CAB4160679.1"/>
    </source>
</evidence>
<organism evidence="2">
    <name type="scientific">uncultured Caudovirales phage</name>
    <dbReference type="NCBI Taxonomy" id="2100421"/>
    <lineage>
        <taxon>Viruses</taxon>
        <taxon>Duplodnaviria</taxon>
        <taxon>Heunggongvirae</taxon>
        <taxon>Uroviricota</taxon>
        <taxon>Caudoviricetes</taxon>
        <taxon>Peduoviridae</taxon>
        <taxon>Maltschvirus</taxon>
        <taxon>Maltschvirus maltsch</taxon>
    </lineage>
</organism>
<dbReference type="EMBL" id="LR796710">
    <property type="protein sequence ID" value="CAB4160679.1"/>
    <property type="molecule type" value="Genomic_DNA"/>
</dbReference>
<dbReference type="Gene3D" id="2.170.14.10">
    <property type="entry name" value="Phage P22 tailspike-like, N-terminal domain"/>
    <property type="match status" value="1"/>
</dbReference>
<accession>A0A6J5NMP1</accession>
<reference evidence="2" key="1">
    <citation type="submission" date="2020-04" db="EMBL/GenBank/DDBJ databases">
        <authorList>
            <person name="Chiriac C."/>
            <person name="Salcher M."/>
            <person name="Ghai R."/>
            <person name="Kavagutti S V."/>
        </authorList>
    </citation>
    <scope>NUCLEOTIDE SEQUENCE</scope>
</reference>
<evidence type="ECO:0000259" key="1">
    <source>
        <dbReference type="Pfam" id="PF09008"/>
    </source>
</evidence>
<gene>
    <name evidence="2" type="ORF">UFOVP774_11</name>
</gene>
<sequence length="158" mass="16876">MSVSVNPPYPIFSEADGQPLENGYIWIGSANLDPQTNPINVYWDAALTITAAQPIRTLNGYVVYQGTPSRFYVIGDYSIRVMDKNGSTVYTSLSGNVFGLGSSTQVFTATAGQTVFNAGGSFVFVNGSKQIATLNYTQSGTTTTFLTGLNVGDVVEFI</sequence>
<proteinExistence type="predicted"/>
<dbReference type="InterPro" id="IPR036730">
    <property type="entry name" value="P22_tailspike_N_sf"/>
</dbReference>
<dbReference type="SUPFAM" id="SSF51327">
    <property type="entry name" value="Head-binding domain of phage P22 tailspike protein"/>
    <property type="match status" value="1"/>
</dbReference>
<name>A0A6J5NMP1_9CAUD</name>
<dbReference type="Pfam" id="PF09008">
    <property type="entry name" value="Head_binding"/>
    <property type="match status" value="1"/>
</dbReference>